<dbReference type="InterPro" id="IPR015354">
    <property type="entry name" value="DNA_partition_ParG"/>
</dbReference>
<sequence length="104" mass="11687">MSDQNRFANLLKAAQQQPEIETPVPFEPLPDVQTSEHPDTQASKQPDISTSKAKSSSSDYKRTTVYLTQELHRRLKRASLDEGMEMSDIAESAIAAWLEEHSDV</sequence>
<dbReference type="RefSeq" id="WP_084173699.1">
    <property type="nucleotide sequence ID" value="NZ_MRCG01000033.1"/>
</dbReference>
<name>A0A1U7IY86_9CYAN</name>
<proteinExistence type="predicted"/>
<feature type="compositionally biased region" description="Low complexity" evidence="1">
    <location>
        <begin position="49"/>
        <end position="58"/>
    </location>
</feature>
<dbReference type="InterPro" id="IPR010985">
    <property type="entry name" value="Ribbon_hlx_hlx"/>
</dbReference>
<dbReference type="CDD" id="cd21631">
    <property type="entry name" value="RHH_CopG_NikR-like"/>
    <property type="match status" value="1"/>
</dbReference>
<evidence type="ECO:0000256" key="1">
    <source>
        <dbReference type="SAM" id="MobiDB-lite"/>
    </source>
</evidence>
<feature type="region of interest" description="Disordered" evidence="1">
    <location>
        <begin position="1"/>
        <end position="61"/>
    </location>
</feature>
<dbReference type="AlphaFoldDB" id="A0A1U7IY86"/>
<dbReference type="Gene3D" id="1.10.1220.10">
    <property type="entry name" value="Met repressor-like"/>
    <property type="match status" value="1"/>
</dbReference>
<dbReference type="SUPFAM" id="SSF47598">
    <property type="entry name" value="Ribbon-helix-helix"/>
    <property type="match status" value="1"/>
</dbReference>
<evidence type="ECO:0008006" key="4">
    <source>
        <dbReference type="Google" id="ProtNLM"/>
    </source>
</evidence>
<evidence type="ECO:0000313" key="3">
    <source>
        <dbReference type="Proteomes" id="UP000185557"/>
    </source>
</evidence>
<dbReference type="Proteomes" id="UP000185557">
    <property type="component" value="Unassembled WGS sequence"/>
</dbReference>
<organism evidence="2 3">
    <name type="scientific">Phormidium tenue NIES-30</name>
    <dbReference type="NCBI Taxonomy" id="549789"/>
    <lineage>
        <taxon>Bacteria</taxon>
        <taxon>Bacillati</taxon>
        <taxon>Cyanobacteriota</taxon>
        <taxon>Cyanophyceae</taxon>
        <taxon>Oscillatoriophycideae</taxon>
        <taxon>Oscillatoriales</taxon>
        <taxon>Oscillatoriaceae</taxon>
        <taxon>Phormidium</taxon>
    </lineage>
</organism>
<accession>A0A1U7IY86</accession>
<keyword evidence="3" id="KW-1185">Reference proteome</keyword>
<protein>
    <recommendedName>
        <fullName evidence="4">CopG family transcriptional regulator</fullName>
    </recommendedName>
</protein>
<evidence type="ECO:0000313" key="2">
    <source>
        <dbReference type="EMBL" id="OKH43469.1"/>
    </source>
</evidence>
<dbReference type="InterPro" id="IPR013321">
    <property type="entry name" value="Arc_rbn_hlx_hlx"/>
</dbReference>
<comment type="caution">
    <text evidence="2">The sequence shown here is derived from an EMBL/GenBank/DDBJ whole genome shotgun (WGS) entry which is preliminary data.</text>
</comment>
<dbReference type="EMBL" id="MRCG01000033">
    <property type="protein sequence ID" value="OKH43469.1"/>
    <property type="molecule type" value="Genomic_DNA"/>
</dbReference>
<reference evidence="2 3" key="1">
    <citation type="submission" date="2016-11" db="EMBL/GenBank/DDBJ databases">
        <title>Draft Genome Sequences of Nine Cyanobacterial Strains from Diverse Habitats.</title>
        <authorList>
            <person name="Zhu T."/>
            <person name="Hou S."/>
            <person name="Lu X."/>
            <person name="Hess W.R."/>
        </authorList>
    </citation>
    <scope>NUCLEOTIDE SEQUENCE [LARGE SCALE GENOMIC DNA]</scope>
    <source>
        <strain evidence="2 3">NIES-30</strain>
    </source>
</reference>
<gene>
    <name evidence="2" type="ORF">NIES30_24985</name>
</gene>
<dbReference type="Pfam" id="PF09274">
    <property type="entry name" value="ParG"/>
    <property type="match status" value="1"/>
</dbReference>
<dbReference type="GO" id="GO:0006355">
    <property type="term" value="P:regulation of DNA-templated transcription"/>
    <property type="evidence" value="ECO:0007669"/>
    <property type="project" value="InterPro"/>
</dbReference>